<dbReference type="InterPro" id="IPR050360">
    <property type="entry name" value="MFS_Sugar_Transporters"/>
</dbReference>
<feature type="domain" description="Major facilitator superfamily (MFS) profile" evidence="9">
    <location>
        <begin position="16"/>
        <end position="454"/>
    </location>
</feature>
<evidence type="ECO:0000256" key="1">
    <source>
        <dbReference type="ARBA" id="ARBA00004141"/>
    </source>
</evidence>
<dbReference type="Proteomes" id="UP001610335">
    <property type="component" value="Unassembled WGS sequence"/>
</dbReference>
<feature type="transmembrane region" description="Helical" evidence="8">
    <location>
        <begin position="302"/>
        <end position="322"/>
    </location>
</feature>
<feature type="transmembrane region" description="Helical" evidence="8">
    <location>
        <begin position="334"/>
        <end position="355"/>
    </location>
</feature>
<evidence type="ECO:0000313" key="11">
    <source>
        <dbReference type="Proteomes" id="UP001610335"/>
    </source>
</evidence>
<evidence type="ECO:0000256" key="7">
    <source>
        <dbReference type="RuleBase" id="RU003346"/>
    </source>
</evidence>
<dbReference type="PRINTS" id="PR00171">
    <property type="entry name" value="SUGRTRNSPORT"/>
</dbReference>
<reference evidence="10 11" key="1">
    <citation type="submission" date="2024-07" db="EMBL/GenBank/DDBJ databases">
        <title>Section-level genome sequencing and comparative genomics of Aspergillus sections Usti and Cavernicolus.</title>
        <authorList>
            <consortium name="Lawrence Berkeley National Laboratory"/>
            <person name="Nybo J.L."/>
            <person name="Vesth T.C."/>
            <person name="Theobald S."/>
            <person name="Frisvad J.C."/>
            <person name="Larsen T.O."/>
            <person name="Kjaerboelling I."/>
            <person name="Rothschild-Mancinelli K."/>
            <person name="Lyhne E.K."/>
            <person name="Kogle M.E."/>
            <person name="Barry K."/>
            <person name="Clum A."/>
            <person name="Na H."/>
            <person name="Ledsgaard L."/>
            <person name="Lin J."/>
            <person name="Lipzen A."/>
            <person name="Kuo A."/>
            <person name="Riley R."/>
            <person name="Mondo S."/>
            <person name="LaButti K."/>
            <person name="Haridas S."/>
            <person name="Pangalinan J."/>
            <person name="Salamov A.A."/>
            <person name="Simmons B.A."/>
            <person name="Magnuson J.K."/>
            <person name="Chen J."/>
            <person name="Drula E."/>
            <person name="Henrissat B."/>
            <person name="Wiebenga A."/>
            <person name="Lubbers R.J."/>
            <person name="Gomes A.C."/>
            <person name="Makela M.R."/>
            <person name="Stajich J."/>
            <person name="Grigoriev I.V."/>
            <person name="Mortensen U.H."/>
            <person name="De vries R.P."/>
            <person name="Baker S.E."/>
            <person name="Andersen M.R."/>
        </authorList>
    </citation>
    <scope>NUCLEOTIDE SEQUENCE [LARGE SCALE GENOMIC DNA]</scope>
    <source>
        <strain evidence="10 11">CBS 600.67</strain>
    </source>
</reference>
<keyword evidence="4 8" id="KW-0812">Transmembrane</keyword>
<evidence type="ECO:0000313" key="10">
    <source>
        <dbReference type="EMBL" id="KAL2826261.1"/>
    </source>
</evidence>
<comment type="caution">
    <text evidence="10">The sequence shown here is derived from an EMBL/GenBank/DDBJ whole genome shotgun (WGS) entry which is preliminary data.</text>
</comment>
<dbReference type="InterPro" id="IPR036259">
    <property type="entry name" value="MFS_trans_sf"/>
</dbReference>
<feature type="transmembrane region" description="Helical" evidence="8">
    <location>
        <begin position="431"/>
        <end position="450"/>
    </location>
</feature>
<dbReference type="InterPro" id="IPR020846">
    <property type="entry name" value="MFS_dom"/>
</dbReference>
<dbReference type="PANTHER" id="PTHR48022">
    <property type="entry name" value="PLASTIDIC GLUCOSE TRANSPORTER 4"/>
    <property type="match status" value="1"/>
</dbReference>
<feature type="transmembrane region" description="Helical" evidence="8">
    <location>
        <begin position="86"/>
        <end position="105"/>
    </location>
</feature>
<name>A0ABR4IET4_9EURO</name>
<dbReference type="Gene3D" id="1.20.1250.20">
    <property type="entry name" value="MFS general substrate transporter like domains"/>
    <property type="match status" value="1"/>
</dbReference>
<evidence type="ECO:0000256" key="6">
    <source>
        <dbReference type="ARBA" id="ARBA00023136"/>
    </source>
</evidence>
<dbReference type="InterPro" id="IPR005828">
    <property type="entry name" value="MFS_sugar_transport-like"/>
</dbReference>
<evidence type="ECO:0000256" key="3">
    <source>
        <dbReference type="ARBA" id="ARBA00022448"/>
    </source>
</evidence>
<evidence type="ECO:0000256" key="5">
    <source>
        <dbReference type="ARBA" id="ARBA00022989"/>
    </source>
</evidence>
<comment type="subcellular location">
    <subcellularLocation>
        <location evidence="1">Membrane</location>
        <topology evidence="1">Multi-pass membrane protein</topology>
    </subcellularLocation>
</comment>
<feature type="transmembrane region" description="Helical" evidence="8">
    <location>
        <begin position="12"/>
        <end position="34"/>
    </location>
</feature>
<dbReference type="EMBL" id="JBFXLS010000031">
    <property type="protein sequence ID" value="KAL2826261.1"/>
    <property type="molecule type" value="Genomic_DNA"/>
</dbReference>
<keyword evidence="5 8" id="KW-1133">Transmembrane helix</keyword>
<accession>A0ABR4IET4</accession>
<organism evidence="10 11">
    <name type="scientific">Aspergillus cavernicola</name>
    <dbReference type="NCBI Taxonomy" id="176166"/>
    <lineage>
        <taxon>Eukaryota</taxon>
        <taxon>Fungi</taxon>
        <taxon>Dikarya</taxon>
        <taxon>Ascomycota</taxon>
        <taxon>Pezizomycotina</taxon>
        <taxon>Eurotiomycetes</taxon>
        <taxon>Eurotiomycetidae</taxon>
        <taxon>Eurotiales</taxon>
        <taxon>Aspergillaceae</taxon>
        <taxon>Aspergillus</taxon>
        <taxon>Aspergillus subgen. Nidulantes</taxon>
    </lineage>
</organism>
<feature type="transmembrane region" description="Helical" evidence="8">
    <location>
        <begin position="145"/>
        <end position="163"/>
    </location>
</feature>
<keyword evidence="3 7" id="KW-0813">Transport</keyword>
<gene>
    <name evidence="10" type="ORF">BDW59DRAFT_161098</name>
</gene>
<dbReference type="PROSITE" id="PS50850">
    <property type="entry name" value="MFS"/>
    <property type="match status" value="1"/>
</dbReference>
<dbReference type="Pfam" id="PF00083">
    <property type="entry name" value="Sugar_tr"/>
    <property type="match status" value="1"/>
</dbReference>
<feature type="transmembrane region" description="Helical" evidence="8">
    <location>
        <begin position="400"/>
        <end position="425"/>
    </location>
</feature>
<evidence type="ECO:0000256" key="8">
    <source>
        <dbReference type="SAM" id="Phobius"/>
    </source>
</evidence>
<evidence type="ECO:0000256" key="2">
    <source>
        <dbReference type="ARBA" id="ARBA00010992"/>
    </source>
</evidence>
<keyword evidence="11" id="KW-1185">Reference proteome</keyword>
<feature type="transmembrane region" description="Helical" evidence="8">
    <location>
        <begin position="367"/>
        <end position="388"/>
    </location>
</feature>
<dbReference type="NCBIfam" id="TIGR00879">
    <property type="entry name" value="SP"/>
    <property type="match status" value="1"/>
</dbReference>
<evidence type="ECO:0000259" key="9">
    <source>
        <dbReference type="PROSITE" id="PS50850"/>
    </source>
</evidence>
<feature type="transmembrane region" description="Helical" evidence="8">
    <location>
        <begin position="54"/>
        <end position="74"/>
    </location>
</feature>
<keyword evidence="6 8" id="KW-0472">Membrane</keyword>
<dbReference type="SUPFAM" id="SSF103473">
    <property type="entry name" value="MFS general substrate transporter"/>
    <property type="match status" value="1"/>
</dbReference>
<feature type="transmembrane region" description="Helical" evidence="8">
    <location>
        <begin position="175"/>
        <end position="197"/>
    </location>
</feature>
<feature type="transmembrane region" description="Helical" evidence="8">
    <location>
        <begin position="111"/>
        <end position="133"/>
    </location>
</feature>
<proteinExistence type="inferred from homology"/>
<evidence type="ECO:0000256" key="4">
    <source>
        <dbReference type="ARBA" id="ARBA00022692"/>
    </source>
</evidence>
<dbReference type="PANTHER" id="PTHR48022:SF28">
    <property type="entry name" value="MAJOR FACILITATOR SUPERFAMILY (MFS) PROFILE DOMAIN-CONTAINING PROTEIN-RELATED"/>
    <property type="match status" value="1"/>
</dbReference>
<comment type="similarity">
    <text evidence="2 7">Belongs to the major facilitator superfamily. Sugar transporter (TC 2.A.1.1) family.</text>
</comment>
<sequence length="498" mass="54893">MLSLDFAKGRLLYRLMSVCCCLAFGMYGYDAGVLGGVQETKPFRDAMGNPTGTYIIPMIASSYTLAAAVCSLITSVLGMPLGRRGCILLGDILVIVGGSLQASAWSVAQMIVGRVICGFGIGFISCAVPTYMAEMSITTKERGPEIGVQCIFLVGGCAVAYWIDFGFTRMDNQISWRFPIGFQTAFALVSAIGMFLLPDTPRWYYARGRHDEGDKILARLHDCAVDDEAVQEMRRSIVSSIEFEEESKQFNVLDLFWDRTKLRVGHRIRVAFLLLSMQQMMGINLSVYYSTIIFGQIGLSSFLSQLLAAVMNTTFALGSLLLPGTIERFGRRKIMIYSAVGLTICMTVFVAMIGLSNPTPATQWTAVSAAFLYNFIFGYGWIGVAWLYGPEIAPLRFRHVGGAAAAFGEWLFCFITVFAGGIGLQNVGWKMWLWCLLSCAAAIPFVYYFCPETTGKTLEEIDLLFTKEDLSNSASNVGSWGDEGKEGFEFEHEEKIHA</sequence>
<dbReference type="InterPro" id="IPR003663">
    <property type="entry name" value="Sugar/inositol_transpt"/>
</dbReference>
<protein>
    <submittedName>
        <fullName evidence="10">General substrate transporter</fullName>
    </submittedName>
</protein>
<feature type="transmembrane region" description="Helical" evidence="8">
    <location>
        <begin position="270"/>
        <end position="290"/>
    </location>
</feature>